<sequence>MLVTGLDADGNRITLTSDPNLADGDVRYESVLDPGQAAGRHVGDHWEADGASEQIEFGFNFPDAETFRPTSAQFVATVGGDYRVQVRQEYKHTFTRIIARREREATVDHQWPAVPRKSSFERSGYEFDSGDLRYPTDFKFGEETAAYTVLRAEGTPQSMEPRQVRFDYGFPTAQSLASVDAHLNYGGFAVDGEISLNTQHFKFPVSDGRRSDKDALAYYVTASRRLNLLGRFGPDLSVESFHIDADYSGNYDSRRGGTVFHTSVPASPPNTAITQEFNLFDDNDDGDQWPDEMPNDTALSGANDAGVYPGLDQNHDNVPDTDQNANGLPDWDEAFLFYWSDPPQFIYDIDFNNNA</sequence>
<proteinExistence type="predicted"/>
<gene>
    <name evidence="1" type="ORF">METZ01_LOCUS255966</name>
</gene>
<accession>A0A382IV67</accession>
<dbReference type="AlphaFoldDB" id="A0A382IV67"/>
<dbReference type="EMBL" id="UINC01069607">
    <property type="protein sequence ID" value="SVC03112.1"/>
    <property type="molecule type" value="Genomic_DNA"/>
</dbReference>
<organism evidence="1">
    <name type="scientific">marine metagenome</name>
    <dbReference type="NCBI Taxonomy" id="408172"/>
    <lineage>
        <taxon>unclassified sequences</taxon>
        <taxon>metagenomes</taxon>
        <taxon>ecological metagenomes</taxon>
    </lineage>
</organism>
<name>A0A382IV67_9ZZZZ</name>
<feature type="non-terminal residue" evidence="1">
    <location>
        <position position="355"/>
    </location>
</feature>
<reference evidence="1" key="1">
    <citation type="submission" date="2018-05" db="EMBL/GenBank/DDBJ databases">
        <authorList>
            <person name="Lanie J.A."/>
            <person name="Ng W.-L."/>
            <person name="Kazmierczak K.M."/>
            <person name="Andrzejewski T.M."/>
            <person name="Davidsen T.M."/>
            <person name="Wayne K.J."/>
            <person name="Tettelin H."/>
            <person name="Glass J.I."/>
            <person name="Rusch D."/>
            <person name="Podicherti R."/>
            <person name="Tsui H.-C.T."/>
            <person name="Winkler M.E."/>
        </authorList>
    </citation>
    <scope>NUCLEOTIDE SEQUENCE</scope>
</reference>
<evidence type="ECO:0000313" key="1">
    <source>
        <dbReference type="EMBL" id="SVC03112.1"/>
    </source>
</evidence>
<protein>
    <submittedName>
        <fullName evidence="1">Uncharacterized protein</fullName>
    </submittedName>
</protein>